<feature type="chain" id="PRO_5042681899" evidence="6">
    <location>
        <begin position="19"/>
        <end position="769"/>
    </location>
</feature>
<evidence type="ECO:0000256" key="2">
    <source>
        <dbReference type="ARBA" id="ARBA00022692"/>
    </source>
</evidence>
<keyword evidence="3 6" id="KW-0732">Signal</keyword>
<evidence type="ECO:0000313" key="14">
    <source>
        <dbReference type="EMBL" id="MDC2745407.1"/>
    </source>
</evidence>
<dbReference type="PANTHER" id="PTHR12815:SF47">
    <property type="entry name" value="TRANSLOCATION AND ASSEMBLY MODULE SUBUNIT TAMA"/>
    <property type="match status" value="1"/>
</dbReference>
<dbReference type="Proteomes" id="UP000266492">
    <property type="component" value="Unassembled WGS sequence"/>
</dbReference>
<dbReference type="Proteomes" id="UP000435985">
    <property type="component" value="Unassembled WGS sequence"/>
</dbReference>
<evidence type="ECO:0000313" key="19">
    <source>
        <dbReference type="Proteomes" id="UP000435985"/>
    </source>
</evidence>
<evidence type="ECO:0000313" key="13">
    <source>
        <dbReference type="EMBL" id="MDC2409798.1"/>
    </source>
</evidence>
<dbReference type="EMBL" id="VWLB01000090">
    <property type="protein sequence ID" value="KAA3921082.1"/>
    <property type="molecule type" value="Genomic_DNA"/>
</dbReference>
<dbReference type="PANTHER" id="PTHR12815">
    <property type="entry name" value="SORTING AND ASSEMBLY MACHINERY SAMM50 PROTEIN FAMILY MEMBER"/>
    <property type="match status" value="1"/>
</dbReference>
<dbReference type="Proteomes" id="UP001219389">
    <property type="component" value="Unassembled WGS sequence"/>
</dbReference>
<dbReference type="EMBL" id="VWLX01000013">
    <property type="protein sequence ID" value="KAA3802793.1"/>
    <property type="molecule type" value="Genomic_DNA"/>
</dbReference>
<dbReference type="Pfam" id="PF07244">
    <property type="entry name" value="POTRA"/>
    <property type="match status" value="1"/>
</dbReference>
<dbReference type="InterPro" id="IPR000184">
    <property type="entry name" value="Bac_surfAg_D15"/>
</dbReference>
<dbReference type="EMBL" id="VWFC01000020">
    <property type="protein sequence ID" value="KAB1324677.1"/>
    <property type="molecule type" value="Genomic_DNA"/>
</dbReference>
<dbReference type="Proteomes" id="UP000375690">
    <property type="component" value="Unassembled WGS sequence"/>
</dbReference>
<dbReference type="STRING" id="28116.Bovatus_00816"/>
<organism evidence="9 20">
    <name type="scientific">Bacteroides ovatus</name>
    <dbReference type="NCBI Taxonomy" id="28116"/>
    <lineage>
        <taxon>Bacteria</taxon>
        <taxon>Pseudomonadati</taxon>
        <taxon>Bacteroidota</taxon>
        <taxon>Bacteroidia</taxon>
        <taxon>Bacteroidales</taxon>
        <taxon>Bacteroidaceae</taxon>
        <taxon>Bacteroides</taxon>
    </lineage>
</organism>
<dbReference type="AlphaFoldDB" id="A0A139L5A3"/>
<dbReference type="Gene3D" id="2.40.160.50">
    <property type="entry name" value="membrane protein fhac: a member of the omp85/tpsb transporter family"/>
    <property type="match status" value="1"/>
</dbReference>
<name>A0A139L5A3_BACOV</name>
<evidence type="ECO:0000256" key="4">
    <source>
        <dbReference type="ARBA" id="ARBA00023136"/>
    </source>
</evidence>
<keyword evidence="2" id="KW-0812">Transmembrane</keyword>
<dbReference type="EMBL" id="VWFO01000045">
    <property type="protein sequence ID" value="KAA4661266.1"/>
    <property type="molecule type" value="Genomic_DNA"/>
</dbReference>
<dbReference type="EMBL" id="JAQNZF010000056">
    <property type="protein sequence ID" value="MDC2745407.1"/>
    <property type="molecule type" value="Genomic_DNA"/>
</dbReference>
<dbReference type="GO" id="GO:0019867">
    <property type="term" value="C:outer membrane"/>
    <property type="evidence" value="ECO:0007669"/>
    <property type="project" value="InterPro"/>
</dbReference>
<reference evidence="15 16" key="1">
    <citation type="submission" date="2018-08" db="EMBL/GenBank/DDBJ databases">
        <title>A genome reference for cultivated species of the human gut microbiota.</title>
        <authorList>
            <person name="Zou Y."/>
            <person name="Xue W."/>
            <person name="Luo G."/>
        </authorList>
    </citation>
    <scope>NUCLEOTIDE SEQUENCE [LARGE SCALE GENOMIC DNA]</scope>
    <source>
        <strain evidence="15 16">AF20-9LB</strain>
    </source>
</reference>
<feature type="signal peptide" evidence="6">
    <location>
        <begin position="1"/>
        <end position="18"/>
    </location>
</feature>
<dbReference type="GeneID" id="29453476"/>
<evidence type="ECO:0000256" key="3">
    <source>
        <dbReference type="ARBA" id="ARBA00022729"/>
    </source>
</evidence>
<dbReference type="InterPro" id="IPR010827">
    <property type="entry name" value="BamA/TamA_POTRA"/>
</dbReference>
<dbReference type="EMBL" id="JAQNWR010000013">
    <property type="protein sequence ID" value="MDC2409798.1"/>
    <property type="molecule type" value="Genomic_DNA"/>
</dbReference>
<comment type="subcellular location">
    <subcellularLocation>
        <location evidence="1">Membrane</location>
    </subcellularLocation>
</comment>
<evidence type="ECO:0000256" key="6">
    <source>
        <dbReference type="SAM" id="SignalP"/>
    </source>
</evidence>
<dbReference type="Proteomes" id="UP001214017">
    <property type="component" value="Unassembled WGS sequence"/>
</dbReference>
<dbReference type="Proteomes" id="UP000460135">
    <property type="component" value="Unassembled WGS sequence"/>
</dbReference>
<gene>
    <name evidence="15" type="ORF">DWX70_15670</name>
    <name evidence="12" type="ORF">F3B53_16410</name>
    <name evidence="11" type="ORF">F3B98_23445</name>
    <name evidence="10" type="ORF">F3F25_28170</name>
    <name evidence="9" type="ORF">F3F51_17780</name>
    <name evidence="13" type="ORF">PO240_18175</name>
    <name evidence="14" type="ORF">PO382_24750</name>
</gene>
<evidence type="ECO:0000313" key="15">
    <source>
        <dbReference type="EMBL" id="RGS82498.1"/>
    </source>
</evidence>
<keyword evidence="5" id="KW-0998">Cell outer membrane</keyword>
<feature type="domain" description="Bacterial surface antigen (D15)" evidence="7">
    <location>
        <begin position="403"/>
        <end position="767"/>
    </location>
</feature>
<evidence type="ECO:0000259" key="7">
    <source>
        <dbReference type="Pfam" id="PF01103"/>
    </source>
</evidence>
<dbReference type="EMBL" id="QRVZ01000012">
    <property type="protein sequence ID" value="RGS82498.1"/>
    <property type="molecule type" value="Genomic_DNA"/>
</dbReference>
<reference evidence="17 18" key="2">
    <citation type="journal article" date="2019" name="Nat. Med.">
        <title>A library of human gut bacterial isolates paired with longitudinal multiomics data enables mechanistic microbiome research.</title>
        <authorList>
            <person name="Poyet M."/>
            <person name="Groussin M."/>
            <person name="Gibbons S.M."/>
            <person name="Avila-Pacheco J."/>
            <person name="Jiang X."/>
            <person name="Kearney S.M."/>
            <person name="Perrotta A.R."/>
            <person name="Berdy B."/>
            <person name="Zhao S."/>
            <person name="Lieberman T.D."/>
            <person name="Swanson P.K."/>
            <person name="Smith M."/>
            <person name="Roesemann S."/>
            <person name="Alexander J.E."/>
            <person name="Rich S.A."/>
            <person name="Livny J."/>
            <person name="Vlamakis H."/>
            <person name="Clish C."/>
            <person name="Bullock K."/>
            <person name="Deik A."/>
            <person name="Scott J."/>
            <person name="Pierce K.A."/>
            <person name="Xavier R.J."/>
            <person name="Alm E.J."/>
        </authorList>
    </citation>
    <scope>NUCLEOTIDE SEQUENCE [LARGE SCALE GENOMIC DNA]</scope>
    <source>
        <strain evidence="11 19">BIOML-A14</strain>
        <strain evidence="10 17">BIOML-A160</strain>
        <strain evidence="9 20">BIOML-A183</strain>
        <strain evidence="12 18">BIOML-A2</strain>
    </source>
</reference>
<dbReference type="KEGG" id="boa:Bovatus_00816"/>
<keyword evidence="4" id="KW-0472">Membrane</keyword>
<evidence type="ECO:0000313" key="10">
    <source>
        <dbReference type="EMBL" id="KAA3921082.1"/>
    </source>
</evidence>
<feature type="domain" description="POTRA" evidence="8">
    <location>
        <begin position="45"/>
        <end position="144"/>
    </location>
</feature>
<evidence type="ECO:0000313" key="9">
    <source>
        <dbReference type="EMBL" id="KAA3802793.1"/>
    </source>
</evidence>
<dbReference type="Pfam" id="PF01103">
    <property type="entry name" value="Omp85"/>
    <property type="match status" value="1"/>
</dbReference>
<evidence type="ECO:0000313" key="17">
    <source>
        <dbReference type="Proteomes" id="UP000365824"/>
    </source>
</evidence>
<reference evidence="13" key="3">
    <citation type="submission" date="2022-10" db="EMBL/GenBank/DDBJ databases">
        <title>Human gut microbiome strain richness.</title>
        <authorList>
            <person name="Chen-Liaw A."/>
        </authorList>
    </citation>
    <scope>NUCLEOTIDE SEQUENCE</scope>
    <source>
        <strain evidence="14">BSD2780120875st1_E1_BSD2780120875_150330</strain>
        <strain evidence="13">F7_m1001271B151109d0_201107</strain>
    </source>
</reference>
<evidence type="ECO:0000313" key="12">
    <source>
        <dbReference type="EMBL" id="KAB1324677.1"/>
    </source>
</evidence>
<evidence type="ECO:0000313" key="20">
    <source>
        <dbReference type="Proteomes" id="UP000460135"/>
    </source>
</evidence>
<evidence type="ECO:0000259" key="8">
    <source>
        <dbReference type="Pfam" id="PF07244"/>
    </source>
</evidence>
<accession>A0A139L5A3</accession>
<sequence length="769" mass="88460">MRRNFLYLLASAAVLSLASCTTTKFVPDGSYLLDEVKIRTDQKNIRPSSLRMYVRQNPNAKWFSLIKTQLYVYNLSGRDSTKWGNKFLRRIGDAPVIYSEDEAKRSEEEITKAVHNMGYMAATVKRSTKIKKKKIKLYYDVTTGKPYVVQSIKYDIYDPKIASLLKQDSARSLLKEGMYLDVNVLDADRQRITNKLLRNGYYKFNKDYIGYTADTVRNTYNVDLTQHLQMYKAHASDSARAHQQYWINKINFITDYDVLQSSALSSVDINDSVHYKGYPIYYKDKLYLRPKVLTDNLRFASGDLFNERDVQQTYSSFGRLSALKYTNIRFIETQVGDSTMLDCYVMLTKSKHKSVSFEVEGTNSAGDLGAAASVSFQNRNLFRGSETFMIKFRGAYEVISGLQAGYSNNNYTEYGVETSINFPNFLFPFISSDFKRKIRATTEFGLQYNYQLRPEFLRTMASANWSYKWTQRQKIQHRIDLINIAFLYLPRISERFKEDYINKGQNHIFQYNYQDRLIINMGYSYNYNSVGGSIINNTIASNSYSIRFNFESAGNVMYALSKAANIRKNSNGEYAILGIPYAQYLKGEFDFAKNIRIDYRNSFAFHAGVGIAVPYGNAKTIPFEKQYFSGGANSVRGWSVRDLGPGSFAGNGNLLDQSGDIKLDASIEYRSKLFWKFQGAVFIDAGNIWTIRSYANQPGGVFKFDRFYKQIAVAYGLGLRLDLDFFILRFDGGMKAVNPAYETRKEHFPIIHPKFSRDFAFHFAVGYPF</sequence>
<protein>
    <submittedName>
        <fullName evidence="9">BamA/TamA family outer membrane protein</fullName>
    </submittedName>
</protein>
<dbReference type="PROSITE" id="PS51257">
    <property type="entry name" value="PROKAR_LIPOPROTEIN"/>
    <property type="match status" value="1"/>
</dbReference>
<dbReference type="Proteomes" id="UP000365824">
    <property type="component" value="Unassembled WGS sequence"/>
</dbReference>
<comment type="caution">
    <text evidence="9">The sequence shown here is derived from an EMBL/GenBank/DDBJ whole genome shotgun (WGS) entry which is preliminary data.</text>
</comment>
<dbReference type="InterPro" id="IPR039910">
    <property type="entry name" value="D15-like"/>
</dbReference>
<dbReference type="RefSeq" id="WP_004295889.1">
    <property type="nucleotide sequence ID" value="NZ_BAABYJ010000001.1"/>
</dbReference>
<evidence type="ECO:0000313" key="11">
    <source>
        <dbReference type="EMBL" id="KAA4661266.1"/>
    </source>
</evidence>
<evidence type="ECO:0000313" key="16">
    <source>
        <dbReference type="Proteomes" id="UP000266492"/>
    </source>
</evidence>
<evidence type="ECO:0000256" key="5">
    <source>
        <dbReference type="ARBA" id="ARBA00023237"/>
    </source>
</evidence>
<evidence type="ECO:0000256" key="1">
    <source>
        <dbReference type="ARBA" id="ARBA00004370"/>
    </source>
</evidence>
<proteinExistence type="predicted"/>
<evidence type="ECO:0000313" key="18">
    <source>
        <dbReference type="Proteomes" id="UP000375690"/>
    </source>
</evidence>